<feature type="region of interest" description="Disordered" evidence="13">
    <location>
        <begin position="711"/>
        <end position="749"/>
    </location>
</feature>
<protein>
    <recommendedName>
        <fullName evidence="12">DNA replication licensing factor MCM6</fullName>
        <ecNumber evidence="12">3.6.4.12</ecNumber>
    </recommendedName>
</protein>
<dbReference type="Gene3D" id="2.40.50.140">
    <property type="entry name" value="Nucleic acid-binding proteins"/>
    <property type="match status" value="1"/>
</dbReference>
<dbReference type="InterPro" id="IPR027925">
    <property type="entry name" value="MCM_N"/>
</dbReference>
<dbReference type="Gene3D" id="1.20.58.870">
    <property type="match status" value="1"/>
</dbReference>
<keyword evidence="16" id="KW-1185">Reference proteome</keyword>
<dbReference type="Gene3D" id="2.20.28.10">
    <property type="match status" value="1"/>
</dbReference>
<dbReference type="SUPFAM" id="SSF52540">
    <property type="entry name" value="P-loop containing nucleoside triphosphate hydrolases"/>
    <property type="match status" value="1"/>
</dbReference>
<dbReference type="InterPro" id="IPR018525">
    <property type="entry name" value="MCM_CS"/>
</dbReference>
<dbReference type="InterPro" id="IPR031327">
    <property type="entry name" value="MCM"/>
</dbReference>
<dbReference type="Pfam" id="PF14551">
    <property type="entry name" value="MCM_N"/>
    <property type="match status" value="1"/>
</dbReference>
<reference evidence="15 16" key="1">
    <citation type="submission" date="2018-06" db="EMBL/GenBank/DDBJ databases">
        <title>Comparative genomics reveals the genomic features of Rhizophagus irregularis, R. cerebriforme, R. diaphanum and Gigaspora rosea, and their symbiotic lifestyle signature.</title>
        <authorList>
            <person name="Morin E."/>
            <person name="San Clemente H."/>
            <person name="Chen E.C.H."/>
            <person name="De La Providencia I."/>
            <person name="Hainaut M."/>
            <person name="Kuo A."/>
            <person name="Kohler A."/>
            <person name="Murat C."/>
            <person name="Tang N."/>
            <person name="Roy S."/>
            <person name="Loubradou J."/>
            <person name="Henrissat B."/>
            <person name="Grigoriev I.V."/>
            <person name="Corradi N."/>
            <person name="Roux C."/>
            <person name="Martin F.M."/>
        </authorList>
    </citation>
    <scope>NUCLEOTIDE SEQUENCE [LARGE SCALE GENOMIC DNA]</scope>
    <source>
        <strain evidence="15 16">DAOM 227022</strain>
    </source>
</reference>
<dbReference type="GO" id="GO:1902969">
    <property type="term" value="P:mitotic DNA replication"/>
    <property type="evidence" value="ECO:0007669"/>
    <property type="project" value="TreeGrafter"/>
</dbReference>
<dbReference type="InterPro" id="IPR012340">
    <property type="entry name" value="NA-bd_OB-fold"/>
</dbReference>
<dbReference type="SMART" id="SM00350">
    <property type="entry name" value="MCM"/>
    <property type="match status" value="1"/>
</dbReference>
<dbReference type="PANTHER" id="PTHR11630:SF43">
    <property type="entry name" value="DNA REPLICATION LICENSING FACTOR MCM6"/>
    <property type="match status" value="1"/>
</dbReference>
<dbReference type="GO" id="GO:0005656">
    <property type="term" value="C:nuclear pre-replicative complex"/>
    <property type="evidence" value="ECO:0007669"/>
    <property type="project" value="UniProtKB-ARBA"/>
</dbReference>
<comment type="subcellular location">
    <subcellularLocation>
        <location evidence="1 12">Nucleus</location>
    </subcellularLocation>
</comment>
<dbReference type="Proteomes" id="UP000265703">
    <property type="component" value="Unassembled WGS sequence"/>
</dbReference>
<dbReference type="PANTHER" id="PTHR11630">
    <property type="entry name" value="DNA REPLICATION LICENSING FACTOR MCM FAMILY MEMBER"/>
    <property type="match status" value="1"/>
</dbReference>
<dbReference type="AlphaFoldDB" id="A0A397SG20"/>
<feature type="compositionally biased region" description="Acidic residues" evidence="13">
    <location>
        <begin position="722"/>
        <end position="731"/>
    </location>
</feature>
<name>A0A397SG20_9GLOM</name>
<keyword evidence="7 11" id="KW-0067">ATP-binding</keyword>
<dbReference type="PRINTS" id="PR01657">
    <property type="entry name" value="MCMFAMILY"/>
</dbReference>
<organism evidence="15 16">
    <name type="scientific">Glomus cerebriforme</name>
    <dbReference type="NCBI Taxonomy" id="658196"/>
    <lineage>
        <taxon>Eukaryota</taxon>
        <taxon>Fungi</taxon>
        <taxon>Fungi incertae sedis</taxon>
        <taxon>Mucoromycota</taxon>
        <taxon>Glomeromycotina</taxon>
        <taxon>Glomeromycetes</taxon>
        <taxon>Glomerales</taxon>
        <taxon>Glomeraceae</taxon>
        <taxon>Glomus</taxon>
    </lineage>
</organism>
<dbReference type="FunFam" id="3.40.50.300:FF:000115">
    <property type="entry name" value="DNA helicase"/>
    <property type="match status" value="1"/>
</dbReference>
<evidence type="ECO:0000256" key="2">
    <source>
        <dbReference type="ARBA" id="ARBA00008010"/>
    </source>
</evidence>
<evidence type="ECO:0000313" key="16">
    <source>
        <dbReference type="Proteomes" id="UP000265703"/>
    </source>
</evidence>
<dbReference type="InterPro" id="IPR041562">
    <property type="entry name" value="MCM_lid"/>
</dbReference>
<dbReference type="Pfam" id="PF17855">
    <property type="entry name" value="MCM_lid"/>
    <property type="match status" value="1"/>
</dbReference>
<evidence type="ECO:0000259" key="14">
    <source>
        <dbReference type="PROSITE" id="PS50051"/>
    </source>
</evidence>
<comment type="similarity">
    <text evidence="2 11">Belongs to the MCM family.</text>
</comment>
<keyword evidence="8 11" id="KW-0238">DNA-binding</keyword>
<dbReference type="STRING" id="658196.A0A397SG20"/>
<dbReference type="Pfam" id="PF18263">
    <property type="entry name" value="WHD_MCM6"/>
    <property type="match status" value="1"/>
</dbReference>
<dbReference type="EMBL" id="QKYT01000617">
    <property type="protein sequence ID" value="RIA82917.1"/>
    <property type="molecule type" value="Genomic_DNA"/>
</dbReference>
<evidence type="ECO:0000256" key="5">
    <source>
        <dbReference type="ARBA" id="ARBA00022801"/>
    </source>
</evidence>
<dbReference type="GO" id="GO:0042555">
    <property type="term" value="C:MCM complex"/>
    <property type="evidence" value="ECO:0007669"/>
    <property type="project" value="UniProtKB-UniRule"/>
</dbReference>
<feature type="region of interest" description="Disordered" evidence="13">
    <location>
        <begin position="861"/>
        <end position="934"/>
    </location>
</feature>
<dbReference type="OrthoDB" id="1744952at2759"/>
<dbReference type="InterPro" id="IPR041024">
    <property type="entry name" value="Mcm6_C"/>
</dbReference>
<accession>A0A397SG20</accession>
<dbReference type="GO" id="GO:0006279">
    <property type="term" value="P:premeiotic DNA replication"/>
    <property type="evidence" value="ECO:0007669"/>
    <property type="project" value="UniProtKB-ARBA"/>
</dbReference>
<dbReference type="GO" id="GO:1990518">
    <property type="term" value="F:single-stranded 3'-5' DNA helicase activity"/>
    <property type="evidence" value="ECO:0007669"/>
    <property type="project" value="TreeGrafter"/>
</dbReference>
<dbReference type="CDD" id="cd17757">
    <property type="entry name" value="MCM6"/>
    <property type="match status" value="1"/>
</dbReference>
<keyword evidence="6 12" id="KW-0347">Helicase</keyword>
<evidence type="ECO:0000256" key="1">
    <source>
        <dbReference type="ARBA" id="ARBA00004123"/>
    </source>
</evidence>
<proteinExistence type="inferred from homology"/>
<dbReference type="Pfam" id="PF17207">
    <property type="entry name" value="MCM_OB"/>
    <property type="match status" value="1"/>
</dbReference>
<evidence type="ECO:0000256" key="12">
    <source>
        <dbReference type="RuleBase" id="RU368064"/>
    </source>
</evidence>
<evidence type="ECO:0000313" key="15">
    <source>
        <dbReference type="EMBL" id="RIA82917.1"/>
    </source>
</evidence>
<evidence type="ECO:0000256" key="11">
    <source>
        <dbReference type="RuleBase" id="RU004070"/>
    </source>
</evidence>
<dbReference type="GO" id="GO:0016887">
    <property type="term" value="F:ATP hydrolysis activity"/>
    <property type="evidence" value="ECO:0007669"/>
    <property type="project" value="RHEA"/>
</dbReference>
<dbReference type="FunFam" id="2.20.28.10:FF:000003">
    <property type="entry name" value="DNA helicase"/>
    <property type="match status" value="1"/>
</dbReference>
<dbReference type="GO" id="GO:0043596">
    <property type="term" value="C:nuclear replication fork"/>
    <property type="evidence" value="ECO:0007669"/>
    <property type="project" value="UniProtKB-ARBA"/>
</dbReference>
<keyword evidence="10 12" id="KW-0131">Cell cycle</keyword>
<dbReference type="GO" id="GO:0006270">
    <property type="term" value="P:DNA replication initiation"/>
    <property type="evidence" value="ECO:0007669"/>
    <property type="project" value="UniProtKB-UniRule"/>
</dbReference>
<evidence type="ECO:0000256" key="8">
    <source>
        <dbReference type="ARBA" id="ARBA00023125"/>
    </source>
</evidence>
<dbReference type="SUPFAM" id="SSF50249">
    <property type="entry name" value="Nucleic acid-binding proteins"/>
    <property type="match status" value="1"/>
</dbReference>
<dbReference type="GO" id="GO:0003697">
    <property type="term" value="F:single-stranded DNA binding"/>
    <property type="evidence" value="ECO:0007669"/>
    <property type="project" value="TreeGrafter"/>
</dbReference>
<dbReference type="InterPro" id="IPR033762">
    <property type="entry name" value="MCM_OB"/>
</dbReference>
<dbReference type="InterPro" id="IPR027417">
    <property type="entry name" value="P-loop_NTPase"/>
</dbReference>
<gene>
    <name evidence="15" type="ORF">C1645_797894</name>
</gene>
<keyword evidence="3 12" id="KW-0235">DNA replication</keyword>
<comment type="catalytic activity">
    <reaction evidence="12">
        <text>ATP + H2O = ADP + phosphate + H(+)</text>
        <dbReference type="Rhea" id="RHEA:13065"/>
        <dbReference type="ChEBI" id="CHEBI:15377"/>
        <dbReference type="ChEBI" id="CHEBI:15378"/>
        <dbReference type="ChEBI" id="CHEBI:30616"/>
        <dbReference type="ChEBI" id="CHEBI:43474"/>
        <dbReference type="ChEBI" id="CHEBI:456216"/>
        <dbReference type="EC" id="3.6.4.12"/>
    </reaction>
</comment>
<keyword evidence="9" id="KW-0539">Nucleus</keyword>
<dbReference type="PRINTS" id="PR01662">
    <property type="entry name" value="MCMPROTEIN6"/>
</dbReference>
<dbReference type="GO" id="GO:0097373">
    <property type="term" value="C:MCM core complex"/>
    <property type="evidence" value="ECO:0007669"/>
    <property type="project" value="UniProtKB-ARBA"/>
</dbReference>
<sequence>MMEVDRNGEAEEVIVKKGVRRQKLFEGIQKAKDEFASEFGYLFIEFIENFKTTNEPDFNPYLKQLEVMVNEDKHVFYVSFYDIFNWKETNTLWQAILYQYYRIEPYLRKAVEILVDKYFPNEDKINKKRKKMDNLDDDEAVRESLERSYALDYLVAFHDMPAIQHIRELKTERIGCLMSISGTVTRTSEVRPELLFGKFTCQECKVDVPNVEQQFRYTEPPMCQTPTCNNRTAWVLDSDHSVFTDWQRIRIQENPNEIPTGSMPRTLEVIVRQEMVEKAKPGNKCVFVGTPLVIPDINQLGIPGAGAEVSRDNRSNRTTADGLTREGVTGLKALGARDLSYKISFMACTVHTENAKEDQKAFLSLLTEDEKNELIEMSQDENIFEKLVKSIAPSIFGHEIVKKGILLQLLGGVHKTTQEGIKLRGDINVCIVGDPSTSKSQFLKYACVMNPRSVFTSGKSASAAGLTAAVVKDEESGDFTIEAGALMLADNGICAIDEFDKMDIPDQVAIHEAMEQQTITIAKAGIHATLNARTSILAAANPRDGRYNRKLTLRRNIAMSAPIMSRFDLFFVVLDECKPDVDKMIANYIVGTHRHGDDNINPYFDTAKLQRYIRYARTFKPKITSAAAKLFAEKYRELRQDDATGAGRSSYRITVRQLESMIRLSEAIAKAHCNDEIIPDYVNEACNLLQQSIIHVYHDDLLLDEEDTQVQNDHARSQNNDDAMEVDDDGDSNSNQATPRHSKRSENTISYEEFTKIRDKIISKLKAEKSYSDEDLTQWYLEEHENEFANEESIEVEETKFKKVVKQLIKDAWLLPIGGKSFEDDEIGPEESDEQLPTDDQLSTEQSNRIMLTIHPNVDLDMLDNEYDGQGGKQRKKKESEQHSKLQKLEDDVISEEEGEDDADNADDANDDVDEETNGDDGADEEDAADDVTE</sequence>
<keyword evidence="4 11" id="KW-0547">Nucleotide-binding</keyword>
<dbReference type="InterPro" id="IPR001208">
    <property type="entry name" value="MCM_dom"/>
</dbReference>
<dbReference type="PROSITE" id="PS00847">
    <property type="entry name" value="MCM_1"/>
    <property type="match status" value="1"/>
</dbReference>
<dbReference type="Pfam" id="PF00493">
    <property type="entry name" value="MCM"/>
    <property type="match status" value="1"/>
</dbReference>
<evidence type="ECO:0000256" key="7">
    <source>
        <dbReference type="ARBA" id="ARBA00022840"/>
    </source>
</evidence>
<keyword evidence="5 12" id="KW-0378">Hydrolase</keyword>
<evidence type="ECO:0000256" key="3">
    <source>
        <dbReference type="ARBA" id="ARBA00022705"/>
    </source>
</evidence>
<dbReference type="InterPro" id="IPR008049">
    <property type="entry name" value="MCM6"/>
</dbReference>
<feature type="region of interest" description="Disordered" evidence="13">
    <location>
        <begin position="819"/>
        <end position="844"/>
    </location>
</feature>
<dbReference type="GO" id="GO:0005524">
    <property type="term" value="F:ATP binding"/>
    <property type="evidence" value="ECO:0007669"/>
    <property type="project" value="UniProtKB-UniRule"/>
</dbReference>
<dbReference type="EC" id="3.6.4.12" evidence="12"/>
<evidence type="ECO:0000256" key="10">
    <source>
        <dbReference type="ARBA" id="ARBA00023306"/>
    </source>
</evidence>
<feature type="domain" description="MCM C-terminal AAA(+) ATPase" evidence="14">
    <location>
        <begin position="383"/>
        <end position="589"/>
    </location>
</feature>
<feature type="compositionally biased region" description="Basic and acidic residues" evidence="13">
    <location>
        <begin position="878"/>
        <end position="891"/>
    </location>
</feature>
<feature type="compositionally biased region" description="Acidic residues" evidence="13">
    <location>
        <begin position="823"/>
        <end position="837"/>
    </location>
</feature>
<dbReference type="PROSITE" id="PS50051">
    <property type="entry name" value="MCM_2"/>
    <property type="match status" value="1"/>
</dbReference>
<dbReference type="Gene3D" id="3.30.1640.10">
    <property type="entry name" value="mini-chromosome maintenance (MCM) complex, chain A, domain 1"/>
    <property type="match status" value="1"/>
</dbReference>
<dbReference type="GO" id="GO:0031261">
    <property type="term" value="C:DNA replication preinitiation complex"/>
    <property type="evidence" value="ECO:0007669"/>
    <property type="project" value="UniProtKB-ARBA"/>
</dbReference>
<feature type="compositionally biased region" description="Polar residues" evidence="13">
    <location>
        <begin position="711"/>
        <end position="721"/>
    </location>
</feature>
<dbReference type="GO" id="GO:0000727">
    <property type="term" value="P:double-strand break repair via break-induced replication"/>
    <property type="evidence" value="ECO:0007669"/>
    <property type="project" value="TreeGrafter"/>
</dbReference>
<comment type="subunit">
    <text evidence="12">Component of the MCM2-7 complex.</text>
</comment>
<comment type="caution">
    <text evidence="15">The sequence shown here is derived from an EMBL/GenBank/DDBJ whole genome shotgun (WGS) entry which is preliminary data.</text>
</comment>
<evidence type="ECO:0000256" key="4">
    <source>
        <dbReference type="ARBA" id="ARBA00022741"/>
    </source>
</evidence>
<evidence type="ECO:0000256" key="9">
    <source>
        <dbReference type="ARBA" id="ARBA00023242"/>
    </source>
</evidence>
<evidence type="ECO:0000256" key="6">
    <source>
        <dbReference type="ARBA" id="ARBA00022806"/>
    </source>
</evidence>
<comment type="function">
    <text evidence="12">Acts as component of the MCM2-7 complex (MCM complex) which is the replicative helicase essential for 'once per cell cycle' DNA replication initiation and elongation in eukaryotic cells. The active ATPase sites in the MCM2-7 ring are formed through the interaction surfaces of two neighboring subunits such that a critical structure of a conserved arginine finger motif is provided in trans relative to the ATP-binding site of the Walker A box of the adjacent subunit. The six ATPase active sites, however, are likely to contribute differentially to the complex helicase activity.</text>
</comment>
<feature type="compositionally biased region" description="Acidic residues" evidence="13">
    <location>
        <begin position="892"/>
        <end position="934"/>
    </location>
</feature>
<dbReference type="Gene3D" id="3.40.50.300">
    <property type="entry name" value="P-loop containing nucleotide triphosphate hydrolases"/>
    <property type="match status" value="1"/>
</dbReference>
<evidence type="ECO:0000256" key="13">
    <source>
        <dbReference type="SAM" id="MobiDB-lite"/>
    </source>
</evidence>